<evidence type="ECO:0000313" key="1">
    <source>
        <dbReference type="EMBL" id="KAI2382388.1"/>
    </source>
</evidence>
<sequence>MEDTLSNDSLASQPAKDIPVLQSPASYHQQQRKDAARAKENRPGPKLRNVSAPKKSDAILIELQRGAPTDDSRLKMASAKTHGQKELSRQRNKYYHEAFGLREPYHSSRNRVNQDSIIVVEIKTNLELEDAPKVISDMTFNFAQILQRPESSMMIVLDDSTLLRFGATAEPAYLMKVSALSQMIAPMMNMRHTALMQAAMAEILDIPKDRGVIKFESISEENFATNGSTIKDEIQQLDRASHEDTGLIKTLSQSMTRKNKSSVKKPSTPVEQIHSSPLAQTQKVQIDSGSRANGASRTSPTAPDAEKRIKKYKSLAKLFSH</sequence>
<gene>
    <name evidence="1" type="ORF">LOY88_006085</name>
</gene>
<proteinExistence type="predicted"/>
<reference evidence="1" key="1">
    <citation type="journal article" date="2022" name="bioRxiv">
        <title>Population genetic analysis of Ophidiomyces ophidiicola, the causative agent of snake fungal disease, indicates recent introductions to the USA.</title>
        <authorList>
            <person name="Ladner J.T."/>
            <person name="Palmer J.M."/>
            <person name="Ettinger C.L."/>
            <person name="Stajich J.E."/>
            <person name="Farrell T.M."/>
            <person name="Glorioso B.M."/>
            <person name="Lawson B."/>
            <person name="Price S.J."/>
            <person name="Stengle A.G."/>
            <person name="Grear D.A."/>
            <person name="Lorch J.M."/>
        </authorList>
    </citation>
    <scope>NUCLEOTIDE SEQUENCE</scope>
    <source>
        <strain evidence="1">NWHC 24266-5</strain>
    </source>
</reference>
<name>A0ACB8UP03_9EURO</name>
<accession>A0ACB8UP03</accession>
<dbReference type="EMBL" id="JALBCA010000127">
    <property type="protein sequence ID" value="KAI2382388.1"/>
    <property type="molecule type" value="Genomic_DNA"/>
</dbReference>
<protein>
    <submittedName>
        <fullName evidence="1">Uncharacterized protein</fullName>
    </submittedName>
</protein>
<comment type="caution">
    <text evidence="1">The sequence shown here is derived from an EMBL/GenBank/DDBJ whole genome shotgun (WGS) entry which is preliminary data.</text>
</comment>
<organism evidence="1">
    <name type="scientific">Ophidiomyces ophidiicola</name>
    <dbReference type="NCBI Taxonomy" id="1387563"/>
    <lineage>
        <taxon>Eukaryota</taxon>
        <taxon>Fungi</taxon>
        <taxon>Dikarya</taxon>
        <taxon>Ascomycota</taxon>
        <taxon>Pezizomycotina</taxon>
        <taxon>Eurotiomycetes</taxon>
        <taxon>Eurotiomycetidae</taxon>
        <taxon>Onygenales</taxon>
        <taxon>Onygenaceae</taxon>
        <taxon>Ophidiomyces</taxon>
    </lineage>
</organism>